<dbReference type="AlphaFoldDB" id="A0A845GJF6"/>
<evidence type="ECO:0000313" key="2">
    <source>
        <dbReference type="EMBL" id="MYM92867.1"/>
    </source>
</evidence>
<reference evidence="2" key="1">
    <citation type="submission" date="2019-12" db="EMBL/GenBank/DDBJ databases">
        <title>Novel species isolated from a subtropical stream in China.</title>
        <authorList>
            <person name="Lu H."/>
        </authorList>
    </citation>
    <scope>NUCLEOTIDE SEQUENCE [LARGE SCALE GENOMIC DNA]</scope>
    <source>
        <strain evidence="2">FT81W</strain>
    </source>
</reference>
<feature type="chain" id="PRO_5032817040" evidence="1">
    <location>
        <begin position="19"/>
        <end position="124"/>
    </location>
</feature>
<accession>A0A845GJF6</accession>
<name>A0A845GJF6_9BURK</name>
<evidence type="ECO:0000313" key="3">
    <source>
        <dbReference type="Proteomes" id="UP000447355"/>
    </source>
</evidence>
<sequence length="124" mass="13100">MRGYVLLMSLLAAPSAWAADAKKDAYLDAVAAPADAKAMEARVDPAMRKAIAEALAADVPAQSLPHEVPAFSSSSSDIMTAAFNEAKVPDCLHSEGLKRQPTFFLAGFLALPFIPIAKLRGKCI</sequence>
<dbReference type="RefSeq" id="WP_161082143.1">
    <property type="nucleotide sequence ID" value="NZ_WWCX01000002.1"/>
</dbReference>
<keyword evidence="1" id="KW-0732">Signal</keyword>
<dbReference type="Proteomes" id="UP000447355">
    <property type="component" value="Unassembled WGS sequence"/>
</dbReference>
<proteinExistence type="predicted"/>
<evidence type="ECO:0000256" key="1">
    <source>
        <dbReference type="SAM" id="SignalP"/>
    </source>
</evidence>
<comment type="caution">
    <text evidence="2">The sequence shown here is derived from an EMBL/GenBank/DDBJ whole genome shotgun (WGS) entry which is preliminary data.</text>
</comment>
<feature type="signal peptide" evidence="1">
    <location>
        <begin position="1"/>
        <end position="18"/>
    </location>
</feature>
<organism evidence="2 3">
    <name type="scientific">Duganella vulcania</name>
    <dbReference type="NCBI Taxonomy" id="2692166"/>
    <lineage>
        <taxon>Bacteria</taxon>
        <taxon>Pseudomonadati</taxon>
        <taxon>Pseudomonadota</taxon>
        <taxon>Betaproteobacteria</taxon>
        <taxon>Burkholderiales</taxon>
        <taxon>Oxalobacteraceae</taxon>
        <taxon>Telluria group</taxon>
        <taxon>Duganella</taxon>
    </lineage>
</organism>
<protein>
    <submittedName>
        <fullName evidence="2">Uncharacterized protein</fullName>
    </submittedName>
</protein>
<gene>
    <name evidence="2" type="ORF">GTP90_03205</name>
</gene>
<dbReference type="EMBL" id="WWCX01000002">
    <property type="protein sequence ID" value="MYM92867.1"/>
    <property type="molecule type" value="Genomic_DNA"/>
</dbReference>